<keyword evidence="5" id="KW-0229">DNA integration</keyword>
<dbReference type="InterPro" id="IPR013762">
    <property type="entry name" value="Integrase-like_cat_sf"/>
</dbReference>
<keyword evidence="4" id="KW-0159">Chromosome partition</keyword>
<protein>
    <submittedName>
        <fullName evidence="12">Tyrosine recombinase XerC</fullName>
    </submittedName>
</protein>
<dbReference type="NCBIfam" id="NF040815">
    <property type="entry name" value="recomb_XerA_Arch"/>
    <property type="match status" value="1"/>
</dbReference>
<dbReference type="PANTHER" id="PTHR30349">
    <property type="entry name" value="PHAGE INTEGRASE-RELATED"/>
    <property type="match status" value="1"/>
</dbReference>
<dbReference type="SUPFAM" id="SSF56349">
    <property type="entry name" value="DNA breaking-rejoining enzymes"/>
    <property type="match status" value="1"/>
</dbReference>
<evidence type="ECO:0000313" key="12">
    <source>
        <dbReference type="EMBL" id="KKQ89600.1"/>
    </source>
</evidence>
<dbReference type="InterPro" id="IPR010998">
    <property type="entry name" value="Integrase_recombinase_N"/>
</dbReference>
<evidence type="ECO:0000256" key="1">
    <source>
        <dbReference type="ARBA" id="ARBA00004496"/>
    </source>
</evidence>
<dbReference type="InterPro" id="IPR044068">
    <property type="entry name" value="CB"/>
</dbReference>
<feature type="domain" description="Core-binding (CB)" evidence="11">
    <location>
        <begin position="1"/>
        <end position="94"/>
    </location>
</feature>
<name>A0A0G0LNS6_9BACT</name>
<evidence type="ECO:0000259" key="10">
    <source>
        <dbReference type="PROSITE" id="PS51898"/>
    </source>
</evidence>
<organism evidence="12 13">
    <name type="scientific">Berkelbacteria bacterium GW2011_GWA2_38_9</name>
    <dbReference type="NCBI Taxonomy" id="1618334"/>
    <lineage>
        <taxon>Bacteria</taxon>
        <taxon>Candidatus Berkelbacteria</taxon>
    </lineage>
</organism>
<dbReference type="Proteomes" id="UP000033934">
    <property type="component" value="Unassembled WGS sequence"/>
</dbReference>
<comment type="caution">
    <text evidence="12">The sequence shown here is derived from an EMBL/GenBank/DDBJ whole genome shotgun (WGS) entry which is preliminary data.</text>
</comment>
<feature type="domain" description="Tyr recombinase" evidence="10">
    <location>
        <begin position="114"/>
        <end position="301"/>
    </location>
</feature>
<dbReference type="PROSITE" id="PS51900">
    <property type="entry name" value="CB"/>
    <property type="match status" value="1"/>
</dbReference>
<evidence type="ECO:0000256" key="3">
    <source>
        <dbReference type="ARBA" id="ARBA00022618"/>
    </source>
</evidence>
<dbReference type="Gene3D" id="1.10.443.10">
    <property type="entry name" value="Intergrase catalytic core"/>
    <property type="match status" value="1"/>
</dbReference>
<reference evidence="12 13" key="1">
    <citation type="journal article" date="2015" name="Nature">
        <title>rRNA introns, odd ribosomes, and small enigmatic genomes across a large radiation of phyla.</title>
        <authorList>
            <person name="Brown C.T."/>
            <person name="Hug L.A."/>
            <person name="Thomas B.C."/>
            <person name="Sharon I."/>
            <person name="Castelle C.J."/>
            <person name="Singh A."/>
            <person name="Wilkins M.J."/>
            <person name="Williams K.H."/>
            <person name="Banfield J.F."/>
        </authorList>
    </citation>
    <scope>NUCLEOTIDE SEQUENCE [LARGE SCALE GENOMIC DNA]</scope>
</reference>
<dbReference type="PROSITE" id="PS51898">
    <property type="entry name" value="TYR_RECOMBINASE"/>
    <property type="match status" value="1"/>
</dbReference>
<dbReference type="InterPro" id="IPR011010">
    <property type="entry name" value="DNA_brk_join_enz"/>
</dbReference>
<dbReference type="EMBL" id="LBVO01000022">
    <property type="protein sequence ID" value="KKQ89600.1"/>
    <property type="molecule type" value="Genomic_DNA"/>
</dbReference>
<evidence type="ECO:0000256" key="7">
    <source>
        <dbReference type="ARBA" id="ARBA00023172"/>
    </source>
</evidence>
<dbReference type="InterPro" id="IPR050090">
    <property type="entry name" value="Tyrosine_recombinase_XerCD"/>
</dbReference>
<proteinExistence type="predicted"/>
<evidence type="ECO:0000256" key="2">
    <source>
        <dbReference type="ARBA" id="ARBA00022490"/>
    </source>
</evidence>
<keyword evidence="2" id="KW-0963">Cytoplasm</keyword>
<keyword evidence="7" id="KW-0233">DNA recombination</keyword>
<dbReference type="GO" id="GO:0006310">
    <property type="term" value="P:DNA recombination"/>
    <property type="evidence" value="ECO:0007669"/>
    <property type="project" value="UniProtKB-KW"/>
</dbReference>
<evidence type="ECO:0000259" key="11">
    <source>
        <dbReference type="PROSITE" id="PS51900"/>
    </source>
</evidence>
<dbReference type="GO" id="GO:0005737">
    <property type="term" value="C:cytoplasm"/>
    <property type="evidence" value="ECO:0007669"/>
    <property type="project" value="UniProtKB-SubCell"/>
</dbReference>
<dbReference type="InterPro" id="IPR002104">
    <property type="entry name" value="Integrase_catalytic"/>
</dbReference>
<dbReference type="GO" id="GO:0007059">
    <property type="term" value="P:chromosome segregation"/>
    <property type="evidence" value="ECO:0007669"/>
    <property type="project" value="UniProtKB-KW"/>
</dbReference>
<dbReference type="PANTHER" id="PTHR30349:SF77">
    <property type="entry name" value="TYROSINE RECOMBINASE XERC"/>
    <property type="match status" value="1"/>
</dbReference>
<dbReference type="CDD" id="cd00798">
    <property type="entry name" value="INT_XerDC_C"/>
    <property type="match status" value="1"/>
</dbReference>
<dbReference type="Gene3D" id="1.10.150.130">
    <property type="match status" value="1"/>
</dbReference>
<evidence type="ECO:0000256" key="4">
    <source>
        <dbReference type="ARBA" id="ARBA00022829"/>
    </source>
</evidence>
<comment type="subcellular location">
    <subcellularLocation>
        <location evidence="1">Cytoplasm</location>
    </subcellularLocation>
</comment>
<evidence type="ECO:0000256" key="8">
    <source>
        <dbReference type="ARBA" id="ARBA00023306"/>
    </source>
</evidence>
<dbReference type="GO" id="GO:0003677">
    <property type="term" value="F:DNA binding"/>
    <property type="evidence" value="ECO:0007669"/>
    <property type="project" value="UniProtKB-UniRule"/>
</dbReference>
<evidence type="ECO:0000256" key="6">
    <source>
        <dbReference type="ARBA" id="ARBA00023125"/>
    </source>
</evidence>
<evidence type="ECO:0000313" key="13">
    <source>
        <dbReference type="Proteomes" id="UP000033934"/>
    </source>
</evidence>
<dbReference type="GO" id="GO:0051301">
    <property type="term" value="P:cell division"/>
    <property type="evidence" value="ECO:0007669"/>
    <property type="project" value="UniProtKB-KW"/>
</dbReference>
<evidence type="ECO:0000256" key="9">
    <source>
        <dbReference type="PROSITE-ProRule" id="PRU01248"/>
    </source>
</evidence>
<dbReference type="AlphaFoldDB" id="A0A0G0LNS6"/>
<accession>A0A0G0LNS6</accession>
<sequence length="311" mass="35597">MSIKQLITDFLEDLEIAKNRSQRTIIAYSHYLNRFSQFLEKSLNITDPGQIDLEAIRQFRLYLARYKDETDQPLSIKTQGYHLISLRSFLKFLAKRDINTLAAERIDLPKFEPRTISFLEAKELEDLLNAPKSTTISSKRDKAILELLFSTGLRLSEIAALGREDISFDRGEMRVVGKGRKERIVFISDRAKIAISNYLSDRHDEDEALFIRHSLNADQVGDENSLRLSVRGIERIVEKYAKVAGLTKKVSPHTLRHSFATDLLINGADIRSVQAMLGHSSIQTTQVYTHITNQQLKEVHDAFHATRRATK</sequence>
<dbReference type="InterPro" id="IPR004107">
    <property type="entry name" value="Integrase_SAM-like_N"/>
</dbReference>
<keyword evidence="8" id="KW-0131">Cell cycle</keyword>
<keyword evidence="3" id="KW-0132">Cell division</keyword>
<dbReference type="GO" id="GO:0015074">
    <property type="term" value="P:DNA integration"/>
    <property type="evidence" value="ECO:0007669"/>
    <property type="project" value="UniProtKB-KW"/>
</dbReference>
<gene>
    <name evidence="12" type="ORF">UT11_C0022G0003</name>
</gene>
<evidence type="ECO:0000256" key="5">
    <source>
        <dbReference type="ARBA" id="ARBA00022908"/>
    </source>
</evidence>
<keyword evidence="6 9" id="KW-0238">DNA-binding</keyword>
<dbReference type="Pfam" id="PF00589">
    <property type="entry name" value="Phage_integrase"/>
    <property type="match status" value="1"/>
</dbReference>
<dbReference type="Pfam" id="PF02899">
    <property type="entry name" value="Phage_int_SAM_1"/>
    <property type="match status" value="1"/>
</dbReference>